<sequence>MRGRRGGHGRPPAMSSLPATSAPSRYAGLATSRSARKGTSAALSTRYKRLKGSPRVQGDEEEEDVDDLDNEFNYKQDNGKGPEWQLGQGQDLDLSSSSRHEPHHRIPRLTNGKAEDG</sequence>
<dbReference type="Gene3D" id="3.30.40.10">
    <property type="entry name" value="Zinc/RING finger domain, C3HC4 (zinc finger)"/>
    <property type="match status" value="1"/>
</dbReference>
<comment type="caution">
    <text evidence="2">The sequence shown here is derived from an EMBL/GenBank/DDBJ whole genome shotgun (WGS) entry which is preliminary data.</text>
</comment>
<evidence type="ECO:0000256" key="1">
    <source>
        <dbReference type="SAM" id="MobiDB-lite"/>
    </source>
</evidence>
<keyword evidence="3" id="KW-1185">Reference proteome</keyword>
<evidence type="ECO:0000313" key="2">
    <source>
        <dbReference type="EMBL" id="KAK1661070.1"/>
    </source>
</evidence>
<dbReference type="Proteomes" id="UP001231189">
    <property type="component" value="Unassembled WGS sequence"/>
</dbReference>
<feature type="region of interest" description="Disordered" evidence="1">
    <location>
        <begin position="1"/>
        <end position="117"/>
    </location>
</feature>
<protein>
    <submittedName>
        <fullName evidence="2">Uncharacterized protein</fullName>
    </submittedName>
</protein>
<dbReference type="EMBL" id="JAUUTY010000003">
    <property type="protein sequence ID" value="KAK1661070.1"/>
    <property type="molecule type" value="Genomic_DNA"/>
</dbReference>
<feature type="compositionally biased region" description="Acidic residues" evidence="1">
    <location>
        <begin position="59"/>
        <end position="70"/>
    </location>
</feature>
<accession>A0AAD8SNI8</accession>
<reference evidence="2" key="1">
    <citation type="submission" date="2023-07" db="EMBL/GenBank/DDBJ databases">
        <title>A chromosome-level genome assembly of Lolium multiflorum.</title>
        <authorList>
            <person name="Chen Y."/>
            <person name="Copetti D."/>
            <person name="Kolliker R."/>
            <person name="Studer B."/>
        </authorList>
    </citation>
    <scope>NUCLEOTIDE SEQUENCE</scope>
    <source>
        <strain evidence="2">02402/16</strain>
        <tissue evidence="2">Leaf</tissue>
    </source>
</reference>
<evidence type="ECO:0000313" key="3">
    <source>
        <dbReference type="Proteomes" id="UP001231189"/>
    </source>
</evidence>
<dbReference type="InterPro" id="IPR013083">
    <property type="entry name" value="Znf_RING/FYVE/PHD"/>
</dbReference>
<proteinExistence type="predicted"/>
<name>A0AAD8SNI8_LOLMU</name>
<organism evidence="2 3">
    <name type="scientific">Lolium multiflorum</name>
    <name type="common">Italian ryegrass</name>
    <name type="synonym">Lolium perenne subsp. multiflorum</name>
    <dbReference type="NCBI Taxonomy" id="4521"/>
    <lineage>
        <taxon>Eukaryota</taxon>
        <taxon>Viridiplantae</taxon>
        <taxon>Streptophyta</taxon>
        <taxon>Embryophyta</taxon>
        <taxon>Tracheophyta</taxon>
        <taxon>Spermatophyta</taxon>
        <taxon>Magnoliopsida</taxon>
        <taxon>Liliopsida</taxon>
        <taxon>Poales</taxon>
        <taxon>Poaceae</taxon>
        <taxon>BOP clade</taxon>
        <taxon>Pooideae</taxon>
        <taxon>Poodae</taxon>
        <taxon>Poeae</taxon>
        <taxon>Poeae Chloroplast Group 2 (Poeae type)</taxon>
        <taxon>Loliodinae</taxon>
        <taxon>Loliinae</taxon>
        <taxon>Lolium</taxon>
    </lineage>
</organism>
<dbReference type="AlphaFoldDB" id="A0AAD8SNI8"/>
<gene>
    <name evidence="2" type="ORF">QYE76_049229</name>
</gene>